<name>A0A9D9NPW0_9BACT</name>
<organism evidence="2 3">
    <name type="scientific">Candidatus Merdivivens faecigallinarum</name>
    <dbReference type="NCBI Taxonomy" id="2840871"/>
    <lineage>
        <taxon>Bacteria</taxon>
        <taxon>Pseudomonadati</taxon>
        <taxon>Bacteroidota</taxon>
        <taxon>Bacteroidia</taxon>
        <taxon>Bacteroidales</taxon>
        <taxon>Muribaculaceae</taxon>
        <taxon>Muribaculaceae incertae sedis</taxon>
        <taxon>Candidatus Merdivivens</taxon>
    </lineage>
</organism>
<evidence type="ECO:0000313" key="2">
    <source>
        <dbReference type="EMBL" id="MBO8481411.1"/>
    </source>
</evidence>
<dbReference type="AlphaFoldDB" id="A0A9D9NPW0"/>
<protein>
    <submittedName>
        <fullName evidence="2">Nucleotidyltransferase</fullName>
    </submittedName>
</protein>
<dbReference type="Gene3D" id="3.90.550.10">
    <property type="entry name" value="Spore Coat Polysaccharide Biosynthesis Protein SpsA, Chain A"/>
    <property type="match status" value="1"/>
</dbReference>
<comment type="caution">
    <text evidence="2">The sequence shown here is derived from an EMBL/GenBank/DDBJ whole genome shotgun (WGS) entry which is preliminary data.</text>
</comment>
<evidence type="ECO:0000259" key="1">
    <source>
        <dbReference type="Pfam" id="PF00483"/>
    </source>
</evidence>
<reference evidence="2" key="2">
    <citation type="journal article" date="2021" name="PeerJ">
        <title>Extensive microbial diversity within the chicken gut microbiome revealed by metagenomics and culture.</title>
        <authorList>
            <person name="Gilroy R."/>
            <person name="Ravi A."/>
            <person name="Getino M."/>
            <person name="Pursley I."/>
            <person name="Horton D.L."/>
            <person name="Alikhan N.F."/>
            <person name="Baker D."/>
            <person name="Gharbi K."/>
            <person name="Hall N."/>
            <person name="Watson M."/>
            <person name="Adriaenssens E.M."/>
            <person name="Foster-Nyarko E."/>
            <person name="Jarju S."/>
            <person name="Secka A."/>
            <person name="Antonio M."/>
            <person name="Oren A."/>
            <person name="Chaudhuri R.R."/>
            <person name="La Ragione R."/>
            <person name="Hildebrand F."/>
            <person name="Pallen M.J."/>
        </authorList>
    </citation>
    <scope>NUCLEOTIDE SEQUENCE</scope>
    <source>
        <strain evidence="2">B3-2255</strain>
    </source>
</reference>
<dbReference type="InterPro" id="IPR005835">
    <property type="entry name" value="NTP_transferase_dom"/>
</dbReference>
<reference evidence="2" key="1">
    <citation type="submission" date="2020-10" db="EMBL/GenBank/DDBJ databases">
        <authorList>
            <person name="Gilroy R."/>
        </authorList>
    </citation>
    <scope>NUCLEOTIDE SEQUENCE</scope>
    <source>
        <strain evidence="2">B3-2255</strain>
    </source>
</reference>
<accession>A0A9D9NPW0</accession>
<dbReference type="EMBL" id="JADILY010000053">
    <property type="protein sequence ID" value="MBO8481411.1"/>
    <property type="molecule type" value="Genomic_DNA"/>
</dbReference>
<dbReference type="SUPFAM" id="SSF53448">
    <property type="entry name" value="Nucleotide-diphospho-sugar transferases"/>
    <property type="match status" value="1"/>
</dbReference>
<evidence type="ECO:0000313" key="3">
    <source>
        <dbReference type="Proteomes" id="UP000823772"/>
    </source>
</evidence>
<gene>
    <name evidence="2" type="ORF">IAC87_02560</name>
</gene>
<sequence length="314" mass="35033">MRPTLLVLAAGMGSRYGGLKQMDPIGPAGETIIDYSVYDAVKAGFGKVVYIVRESFRDEFEREVRRKYAGARTPDGEKVEFGFVTQELGKIPDGFTFNSERVKPWGTAHAVLMAKDTIDTPFAVINGDDYYGKESFKILGDWLRSPECGKDRYSMVGFRLANTLSPSGGVSRGICRTDTEGFLSGVVENHELSRKSDGNITGHPTGEEDRAYPDSTLVSMNMWGFTPDYFEESEEMFRDFLKEKGGELKSEFYIPTVIDRLIHSGKATCKVLETPCEWFGVTFKEDRPMAVAKFKELTDKGLYPSPLFNASASE</sequence>
<proteinExistence type="predicted"/>
<dbReference type="Pfam" id="PF00483">
    <property type="entry name" value="NTP_transferase"/>
    <property type="match status" value="1"/>
</dbReference>
<dbReference type="Proteomes" id="UP000823772">
    <property type="component" value="Unassembled WGS sequence"/>
</dbReference>
<dbReference type="InterPro" id="IPR029044">
    <property type="entry name" value="Nucleotide-diphossugar_trans"/>
</dbReference>
<feature type="domain" description="Nucleotidyl transferase" evidence="1">
    <location>
        <begin position="6"/>
        <end position="134"/>
    </location>
</feature>